<keyword evidence="4" id="KW-1185">Reference proteome</keyword>
<dbReference type="PANTHER" id="PTHR23028:SF53">
    <property type="entry name" value="ACYL_TRANSF_3 DOMAIN-CONTAINING PROTEIN"/>
    <property type="match status" value="1"/>
</dbReference>
<proteinExistence type="predicted"/>
<protein>
    <recommendedName>
        <fullName evidence="2">Acyltransferase 3 domain-containing protein</fullName>
    </recommendedName>
</protein>
<comment type="caution">
    <text evidence="3">The sequence shown here is derived from an EMBL/GenBank/DDBJ whole genome shotgun (WGS) entry which is preliminary data.</text>
</comment>
<gene>
    <name evidence="3" type="ORF">BFN67_15115</name>
</gene>
<dbReference type="EMBL" id="MDET01000009">
    <property type="protein sequence ID" value="OQM76223.1"/>
    <property type="molecule type" value="Genomic_DNA"/>
</dbReference>
<dbReference type="Proteomes" id="UP000191905">
    <property type="component" value="Unassembled WGS sequence"/>
</dbReference>
<keyword evidence="1" id="KW-0812">Transmembrane</keyword>
<dbReference type="GO" id="GO:0016747">
    <property type="term" value="F:acyltransferase activity, transferring groups other than amino-acyl groups"/>
    <property type="evidence" value="ECO:0007669"/>
    <property type="project" value="InterPro"/>
</dbReference>
<dbReference type="RefSeq" id="WP_080918971.1">
    <property type="nucleotide sequence ID" value="NZ_MDET01000009.1"/>
</dbReference>
<feature type="transmembrane region" description="Helical" evidence="1">
    <location>
        <begin position="51"/>
        <end position="71"/>
    </location>
</feature>
<keyword evidence="1" id="KW-0472">Membrane</keyword>
<dbReference type="GO" id="GO:0016020">
    <property type="term" value="C:membrane"/>
    <property type="evidence" value="ECO:0007669"/>
    <property type="project" value="TreeGrafter"/>
</dbReference>
<dbReference type="AlphaFoldDB" id="A0A1V8RSU2"/>
<sequence>MGGTLGGLMRYKGLQVGRGLAALMVVVFHSQLMLLHFPASAVWKPPFIGAYGFYGVQFFFGISSFIIFEVVSRPSFRAGSFLLKRFFRLWPPYVLSSTYTIRGAKNVRVKNNTLSTSDDAPTNAAFWYKDNDAADGTDPTGYTTNTYYRLKNNVGRADAASA</sequence>
<dbReference type="GO" id="GO:0000271">
    <property type="term" value="P:polysaccharide biosynthetic process"/>
    <property type="evidence" value="ECO:0007669"/>
    <property type="project" value="TreeGrafter"/>
</dbReference>
<organism evidence="3 4">
    <name type="scientific">Manganibacter manganicus</name>
    <dbReference type="NCBI Taxonomy" id="1873176"/>
    <lineage>
        <taxon>Bacteria</taxon>
        <taxon>Pseudomonadati</taxon>
        <taxon>Pseudomonadota</taxon>
        <taxon>Alphaproteobacteria</taxon>
        <taxon>Hyphomicrobiales</taxon>
        <taxon>Phyllobacteriaceae</taxon>
        <taxon>Manganibacter</taxon>
    </lineage>
</organism>
<dbReference type="Pfam" id="PF01757">
    <property type="entry name" value="Acyl_transf_3"/>
    <property type="match status" value="1"/>
</dbReference>
<evidence type="ECO:0000256" key="1">
    <source>
        <dbReference type="SAM" id="Phobius"/>
    </source>
</evidence>
<reference evidence="3 4" key="1">
    <citation type="journal article" date="2016" name="Int. J. Syst. Evol. Microbiol.">
        <title>Pseudaminobacter manganicus sp. nov., isolated from sludge of a manganese mine.</title>
        <authorList>
            <person name="Li J."/>
            <person name="Huang J."/>
            <person name="Liao S."/>
            <person name="Wang G."/>
        </authorList>
    </citation>
    <scope>NUCLEOTIDE SEQUENCE [LARGE SCALE GENOMIC DNA]</scope>
    <source>
        <strain evidence="3 4">JH-7</strain>
    </source>
</reference>
<dbReference type="InterPro" id="IPR002656">
    <property type="entry name" value="Acyl_transf_3_dom"/>
</dbReference>
<accession>A0A1V8RSU2</accession>
<evidence type="ECO:0000313" key="4">
    <source>
        <dbReference type="Proteomes" id="UP000191905"/>
    </source>
</evidence>
<dbReference type="InterPro" id="IPR050879">
    <property type="entry name" value="Acyltransferase_3"/>
</dbReference>
<evidence type="ECO:0000259" key="2">
    <source>
        <dbReference type="Pfam" id="PF01757"/>
    </source>
</evidence>
<name>A0A1V8RSU2_9HYPH</name>
<keyword evidence="1" id="KW-1133">Transmembrane helix</keyword>
<feature type="domain" description="Acyltransferase 3" evidence="2">
    <location>
        <begin position="12"/>
        <end position="97"/>
    </location>
</feature>
<feature type="transmembrane region" description="Helical" evidence="1">
    <location>
        <begin position="20"/>
        <end position="39"/>
    </location>
</feature>
<evidence type="ECO:0000313" key="3">
    <source>
        <dbReference type="EMBL" id="OQM76223.1"/>
    </source>
</evidence>
<dbReference type="PANTHER" id="PTHR23028">
    <property type="entry name" value="ACETYLTRANSFERASE"/>
    <property type="match status" value="1"/>
</dbReference>
<dbReference type="STRING" id="1873176.BFN67_15115"/>